<dbReference type="Gene3D" id="1.10.357.10">
    <property type="entry name" value="Tetracycline Repressor, domain 2"/>
    <property type="match status" value="1"/>
</dbReference>
<proteinExistence type="predicted"/>
<name>A1THE6_MYCVP</name>
<evidence type="ECO:0000259" key="3">
    <source>
        <dbReference type="PROSITE" id="PS50977"/>
    </source>
</evidence>
<dbReference type="STRING" id="350058.Mvan_5831"/>
<evidence type="ECO:0000313" key="4">
    <source>
        <dbReference type="EMBL" id="ABM16596.1"/>
    </source>
</evidence>
<dbReference type="Proteomes" id="UP000009159">
    <property type="component" value="Chromosome"/>
</dbReference>
<dbReference type="PROSITE" id="PS50977">
    <property type="entry name" value="HTH_TETR_2"/>
    <property type="match status" value="1"/>
</dbReference>
<dbReference type="InterPro" id="IPR009057">
    <property type="entry name" value="Homeodomain-like_sf"/>
</dbReference>
<dbReference type="SUPFAM" id="SSF46689">
    <property type="entry name" value="Homeodomain-like"/>
    <property type="match status" value="1"/>
</dbReference>
<organism evidence="4 5">
    <name type="scientific">Mycolicibacterium vanbaalenii (strain DSM 7251 / JCM 13017 / BCRC 16820 / KCTC 9966 / NRRL B-24157 / PYR-1)</name>
    <name type="common">Mycobacterium vanbaalenii</name>
    <dbReference type="NCBI Taxonomy" id="350058"/>
    <lineage>
        <taxon>Bacteria</taxon>
        <taxon>Bacillati</taxon>
        <taxon>Actinomycetota</taxon>
        <taxon>Actinomycetes</taxon>
        <taxon>Mycobacteriales</taxon>
        <taxon>Mycobacteriaceae</taxon>
        <taxon>Mycolicibacterium</taxon>
    </lineage>
</organism>
<gene>
    <name evidence="4" type="ordered locus">Mvan_5831</name>
</gene>
<dbReference type="EMBL" id="CP000511">
    <property type="protein sequence ID" value="ABM16596.1"/>
    <property type="molecule type" value="Genomic_DNA"/>
</dbReference>
<keyword evidence="1 2" id="KW-0238">DNA-binding</keyword>
<reference evidence="4" key="1">
    <citation type="submission" date="2006-12" db="EMBL/GenBank/DDBJ databases">
        <title>Complete sequence of Mycobacterium vanbaalenii PYR-1.</title>
        <authorList>
            <consortium name="US DOE Joint Genome Institute"/>
            <person name="Copeland A."/>
            <person name="Lucas S."/>
            <person name="Lapidus A."/>
            <person name="Barry K."/>
            <person name="Detter J.C."/>
            <person name="Glavina del Rio T."/>
            <person name="Hammon N."/>
            <person name="Israni S."/>
            <person name="Dalin E."/>
            <person name="Tice H."/>
            <person name="Pitluck S."/>
            <person name="Singan V."/>
            <person name="Schmutz J."/>
            <person name="Larimer F."/>
            <person name="Land M."/>
            <person name="Hauser L."/>
            <person name="Kyrpides N."/>
            <person name="Anderson I.J."/>
            <person name="Miller C."/>
            <person name="Richardson P."/>
        </authorList>
    </citation>
    <scope>NUCLEOTIDE SEQUENCE [LARGE SCALE GENOMIC DNA]</scope>
    <source>
        <strain evidence="4">PYR-1</strain>
    </source>
</reference>
<dbReference type="InterPro" id="IPR001647">
    <property type="entry name" value="HTH_TetR"/>
</dbReference>
<dbReference type="GO" id="GO:0003677">
    <property type="term" value="F:DNA binding"/>
    <property type="evidence" value="ECO:0007669"/>
    <property type="project" value="UniProtKB-UniRule"/>
</dbReference>
<dbReference type="HOGENOM" id="CLU_114085_0_0_11"/>
<keyword evidence="5" id="KW-1185">Reference proteome</keyword>
<feature type="domain" description="HTH tetR-type" evidence="3">
    <location>
        <begin position="21"/>
        <end position="81"/>
    </location>
</feature>
<sequence>MGPAITERALCYRCPVPRPRVIDLDHLMDAVEQLAADAGPRAVTIRALSQRTAISNGAIYHAFGSRGGLLGQVWLRAARRFLSEQRSAVARALADGVTPETAVEAVVAAAQCPATFLDGHPATAMYLLALPRNELLGARDVSDELADDLRGLDGELAGLFIELAEHMWRRRDRHAVAAIRACVVDLPTALLLRGQHPPDPAARDRLTAAVRAVLALTPPTSRNTPAH</sequence>
<accession>A1THE6</accession>
<evidence type="ECO:0000256" key="2">
    <source>
        <dbReference type="PROSITE-ProRule" id="PRU00335"/>
    </source>
</evidence>
<dbReference type="AlphaFoldDB" id="A1THE6"/>
<feature type="DNA-binding region" description="H-T-H motif" evidence="2">
    <location>
        <begin position="44"/>
        <end position="63"/>
    </location>
</feature>
<protein>
    <submittedName>
        <fullName evidence="4">Transcriptional regulator, TetR family</fullName>
    </submittedName>
</protein>
<evidence type="ECO:0000313" key="5">
    <source>
        <dbReference type="Proteomes" id="UP000009159"/>
    </source>
</evidence>
<evidence type="ECO:0000256" key="1">
    <source>
        <dbReference type="ARBA" id="ARBA00023125"/>
    </source>
</evidence>
<dbReference type="eggNOG" id="COG1309">
    <property type="taxonomic scope" value="Bacteria"/>
</dbReference>
<dbReference type="KEGG" id="mva:Mvan_5831"/>
<dbReference type="Pfam" id="PF00440">
    <property type="entry name" value="TetR_N"/>
    <property type="match status" value="1"/>
</dbReference>